<dbReference type="Proteomes" id="UP001151760">
    <property type="component" value="Unassembled WGS sequence"/>
</dbReference>
<organism evidence="1 2">
    <name type="scientific">Tanacetum coccineum</name>
    <dbReference type="NCBI Taxonomy" id="301880"/>
    <lineage>
        <taxon>Eukaryota</taxon>
        <taxon>Viridiplantae</taxon>
        <taxon>Streptophyta</taxon>
        <taxon>Embryophyta</taxon>
        <taxon>Tracheophyta</taxon>
        <taxon>Spermatophyta</taxon>
        <taxon>Magnoliopsida</taxon>
        <taxon>eudicotyledons</taxon>
        <taxon>Gunneridae</taxon>
        <taxon>Pentapetalae</taxon>
        <taxon>asterids</taxon>
        <taxon>campanulids</taxon>
        <taxon>Asterales</taxon>
        <taxon>Asteraceae</taxon>
        <taxon>Asteroideae</taxon>
        <taxon>Anthemideae</taxon>
        <taxon>Anthemidinae</taxon>
        <taxon>Tanacetum</taxon>
    </lineage>
</organism>
<sequence length="155" mass="17901">MDRSFTLGSTEEANNVKILQSCNGLLLCGGSGMPVFDYVYKSIPNRIKSFRSFGLLAYDFGSSEFTIYEMTIGCSVWMVRYRVYTDDFMTPIPEVFKWVSDKVVEYNLISKTLHEIYDYGSNQLDDNHDDDDDELLQQFQAEHNIYEFIPSFASV</sequence>
<comment type="caution">
    <text evidence="1">The sequence shown here is derived from an EMBL/GenBank/DDBJ whole genome shotgun (WGS) entry which is preliminary data.</text>
</comment>
<evidence type="ECO:0000313" key="1">
    <source>
        <dbReference type="EMBL" id="GJS70915.1"/>
    </source>
</evidence>
<gene>
    <name evidence="1" type="ORF">Tco_0703756</name>
</gene>
<evidence type="ECO:0000313" key="2">
    <source>
        <dbReference type="Proteomes" id="UP001151760"/>
    </source>
</evidence>
<name>A0ABQ4Y1H9_9ASTR</name>
<protein>
    <submittedName>
        <fullName evidence="1">Uncharacterized protein</fullName>
    </submittedName>
</protein>
<reference evidence="1" key="2">
    <citation type="submission" date="2022-01" db="EMBL/GenBank/DDBJ databases">
        <authorList>
            <person name="Yamashiro T."/>
            <person name="Shiraishi A."/>
            <person name="Satake H."/>
            <person name="Nakayama K."/>
        </authorList>
    </citation>
    <scope>NUCLEOTIDE SEQUENCE</scope>
</reference>
<proteinExistence type="predicted"/>
<dbReference type="EMBL" id="BQNB010009967">
    <property type="protein sequence ID" value="GJS70915.1"/>
    <property type="molecule type" value="Genomic_DNA"/>
</dbReference>
<keyword evidence="2" id="KW-1185">Reference proteome</keyword>
<reference evidence="1" key="1">
    <citation type="journal article" date="2022" name="Int. J. Mol. Sci.">
        <title>Draft Genome of Tanacetum Coccineum: Genomic Comparison of Closely Related Tanacetum-Family Plants.</title>
        <authorList>
            <person name="Yamashiro T."/>
            <person name="Shiraishi A."/>
            <person name="Nakayama K."/>
            <person name="Satake H."/>
        </authorList>
    </citation>
    <scope>NUCLEOTIDE SEQUENCE</scope>
</reference>
<accession>A0ABQ4Y1H9</accession>